<accession>A0ABZ2HJH8</accession>
<evidence type="ECO:0000313" key="2">
    <source>
        <dbReference type="Proteomes" id="UP001364156"/>
    </source>
</evidence>
<dbReference type="EMBL" id="CP146069">
    <property type="protein sequence ID" value="WWR48219.1"/>
    <property type="molecule type" value="Genomic_DNA"/>
</dbReference>
<organism evidence="1 2">
    <name type="scientific">Roseovarius phycicola</name>
    <dbReference type="NCBI Taxonomy" id="3080976"/>
    <lineage>
        <taxon>Bacteria</taxon>
        <taxon>Pseudomonadati</taxon>
        <taxon>Pseudomonadota</taxon>
        <taxon>Alphaproteobacteria</taxon>
        <taxon>Rhodobacterales</taxon>
        <taxon>Roseobacteraceae</taxon>
        <taxon>Roseovarius</taxon>
    </lineage>
</organism>
<name>A0ABZ2HJH8_9RHOB</name>
<proteinExistence type="predicted"/>
<gene>
    <name evidence="1" type="ORF">RZ517_08625</name>
</gene>
<dbReference type="Proteomes" id="UP001364156">
    <property type="component" value="Chromosome"/>
</dbReference>
<dbReference type="RefSeq" id="WP_338551037.1">
    <property type="nucleotide sequence ID" value="NZ_CP146069.1"/>
</dbReference>
<keyword evidence="2" id="KW-1185">Reference proteome</keyword>
<reference evidence="1 2" key="1">
    <citation type="submission" date="2023-10" db="EMBL/GenBank/DDBJ databases">
        <title>Roseovarius strain S88 nov., isolated from a marine algae.</title>
        <authorList>
            <person name="Lee M.W."/>
            <person name="Lee J.K."/>
            <person name="Kim J.M."/>
            <person name="Choi D.G."/>
            <person name="Baek J.H."/>
            <person name="Bayburt H."/>
            <person name="Jung J.J."/>
            <person name="Han D.M."/>
            <person name="Jeon C.O."/>
        </authorList>
    </citation>
    <scope>NUCLEOTIDE SEQUENCE [LARGE SCALE GENOMIC DNA]</scope>
    <source>
        <strain evidence="1 2">S88</strain>
    </source>
</reference>
<protein>
    <submittedName>
        <fullName evidence="1">Uncharacterized protein</fullName>
    </submittedName>
</protein>
<sequence length="267" mass="29589">MAKKHLREVSFEIGSLDLARTRPEGPFTDEAQALVNQIVTAIRRFSVLSTFIEIELRKVKASVGVPPASMAWVSLESGAEPNPIRSTPPADAIEVALPYNPLDLPNISADRETLAHFQLNIAREAASHFCRIDGFPREAWEQGCVKFEQNGFSIWMKAGERLIPGTRLKGQVAVEVAPDTTRRWLILSHLEDTLARIALHERGDGPDFATSKFFRGFELEGSILKLGTDPFAVEVSGHSPVWPPEQVDLRDHSNVFALAVEKGWVSN</sequence>
<evidence type="ECO:0000313" key="1">
    <source>
        <dbReference type="EMBL" id="WWR48219.1"/>
    </source>
</evidence>